<name>A0A085JCZ5_9GAMM</name>
<proteinExistence type="predicted"/>
<dbReference type="RefSeq" id="WP_029990129.1">
    <property type="nucleotide sequence ID" value="NZ_ATMJ01000016.1"/>
</dbReference>
<evidence type="ECO:0000313" key="2">
    <source>
        <dbReference type="Proteomes" id="UP000028602"/>
    </source>
</evidence>
<accession>A0A085JCZ5</accession>
<gene>
    <name evidence="1" type="ORF">GTPT_2531</name>
</gene>
<protein>
    <recommendedName>
        <fullName evidence="3">Phage protein</fullName>
    </recommendedName>
</protein>
<organism evidence="1 2">
    <name type="scientific">Tatumella ptyseos ATCC 33301</name>
    <dbReference type="NCBI Taxonomy" id="1005995"/>
    <lineage>
        <taxon>Bacteria</taxon>
        <taxon>Pseudomonadati</taxon>
        <taxon>Pseudomonadota</taxon>
        <taxon>Gammaproteobacteria</taxon>
        <taxon>Enterobacterales</taxon>
        <taxon>Erwiniaceae</taxon>
        <taxon>Tatumella</taxon>
    </lineage>
</organism>
<comment type="caution">
    <text evidence="1">The sequence shown here is derived from an EMBL/GenBank/DDBJ whole genome shotgun (WGS) entry which is preliminary data.</text>
</comment>
<reference evidence="1 2" key="1">
    <citation type="submission" date="2014-05" db="EMBL/GenBank/DDBJ databases">
        <title>ATOL: Assembling a taxonomically balanced genome-scale reconstruction of the evolutionary history of the Enterobacteriaceae.</title>
        <authorList>
            <person name="Plunkett G.III."/>
            <person name="Neeno-Eckwall E.C."/>
            <person name="Glasner J.D."/>
            <person name="Perna N.T."/>
        </authorList>
    </citation>
    <scope>NUCLEOTIDE SEQUENCE [LARGE SCALE GENOMIC DNA]</scope>
    <source>
        <strain evidence="1 2">ATCC 33301</strain>
    </source>
</reference>
<dbReference type="eggNOG" id="COG5471">
    <property type="taxonomic scope" value="Bacteria"/>
</dbReference>
<dbReference type="Pfam" id="PF09956">
    <property type="entry name" value="Phage_cement_2"/>
    <property type="match status" value="1"/>
</dbReference>
<dbReference type="AlphaFoldDB" id="A0A085JCZ5"/>
<evidence type="ECO:0000313" key="1">
    <source>
        <dbReference type="EMBL" id="KFD18341.1"/>
    </source>
</evidence>
<dbReference type="OrthoDB" id="5678113at2"/>
<dbReference type="EMBL" id="JMPR01000038">
    <property type="protein sequence ID" value="KFD18341.1"/>
    <property type="molecule type" value="Genomic_DNA"/>
</dbReference>
<keyword evidence="2" id="KW-1185">Reference proteome</keyword>
<dbReference type="Proteomes" id="UP000028602">
    <property type="component" value="Unassembled WGS sequence"/>
</dbReference>
<evidence type="ECO:0008006" key="3">
    <source>
        <dbReference type="Google" id="ProtNLM"/>
    </source>
</evidence>
<dbReference type="InterPro" id="IPR011231">
    <property type="entry name" value="Phage_VT1-Sakai_H0018"/>
</dbReference>
<sequence length="107" mass="10947">MATNYLQDGGTIDFTNTGKESLKAGAVVMVGDLAGVAHDDILPGMTGVLHTRGVFILPKAAEGVKQGQWLYFGGGTLSGKAEGNQKAGIAWSSAEAADAQVAVRLAE</sequence>
<dbReference type="PIRSF" id="PIRSF030771">
    <property type="entry name" value="UCP030771"/>
    <property type="match status" value="1"/>
</dbReference>